<proteinExistence type="predicted"/>
<feature type="compositionally biased region" description="Polar residues" evidence="1">
    <location>
        <begin position="90"/>
        <end position="101"/>
    </location>
</feature>
<accession>A0A8X6L3Q0</accession>
<dbReference type="Proteomes" id="UP000887116">
    <property type="component" value="Unassembled WGS sequence"/>
</dbReference>
<name>A0A8X6L3Q0_TRICU</name>
<reference evidence="2" key="1">
    <citation type="submission" date="2020-07" db="EMBL/GenBank/DDBJ databases">
        <title>Multicomponent nature underlies the extraordinary mechanical properties of spider dragline silk.</title>
        <authorList>
            <person name="Kono N."/>
            <person name="Nakamura H."/>
            <person name="Mori M."/>
            <person name="Yoshida Y."/>
            <person name="Ohtoshi R."/>
            <person name="Malay A.D."/>
            <person name="Moran D.A.P."/>
            <person name="Tomita M."/>
            <person name="Numata K."/>
            <person name="Arakawa K."/>
        </authorList>
    </citation>
    <scope>NUCLEOTIDE SEQUENCE</scope>
</reference>
<dbReference type="EMBL" id="BMAO01014348">
    <property type="protein sequence ID" value="GFQ94356.1"/>
    <property type="molecule type" value="Genomic_DNA"/>
</dbReference>
<comment type="caution">
    <text evidence="2">The sequence shown here is derived from an EMBL/GenBank/DDBJ whole genome shotgun (WGS) entry which is preliminary data.</text>
</comment>
<protein>
    <submittedName>
        <fullName evidence="2">Uncharacterized protein</fullName>
    </submittedName>
</protein>
<sequence>MRSFYAFPISSDTSIRYITKNMNNSCCNGKISIKVGSVPKRRLGSQDRRAEKKAPSPPKAHDFNEDRRCAGPWSFPLSYETPRNKPDPFSVQQFRDSWWSP</sequence>
<gene>
    <name evidence="2" type="ORF">TNCT_246071</name>
</gene>
<evidence type="ECO:0000313" key="3">
    <source>
        <dbReference type="Proteomes" id="UP000887116"/>
    </source>
</evidence>
<organism evidence="2 3">
    <name type="scientific">Trichonephila clavata</name>
    <name type="common">Joro spider</name>
    <name type="synonym">Nephila clavata</name>
    <dbReference type="NCBI Taxonomy" id="2740835"/>
    <lineage>
        <taxon>Eukaryota</taxon>
        <taxon>Metazoa</taxon>
        <taxon>Ecdysozoa</taxon>
        <taxon>Arthropoda</taxon>
        <taxon>Chelicerata</taxon>
        <taxon>Arachnida</taxon>
        <taxon>Araneae</taxon>
        <taxon>Araneomorphae</taxon>
        <taxon>Entelegynae</taxon>
        <taxon>Araneoidea</taxon>
        <taxon>Nephilidae</taxon>
        <taxon>Trichonephila</taxon>
    </lineage>
</organism>
<evidence type="ECO:0000313" key="2">
    <source>
        <dbReference type="EMBL" id="GFQ94356.1"/>
    </source>
</evidence>
<feature type="compositionally biased region" description="Basic and acidic residues" evidence="1">
    <location>
        <begin position="44"/>
        <end position="69"/>
    </location>
</feature>
<dbReference type="AlphaFoldDB" id="A0A8X6L3Q0"/>
<keyword evidence="3" id="KW-1185">Reference proteome</keyword>
<dbReference type="OrthoDB" id="6448546at2759"/>
<evidence type="ECO:0000256" key="1">
    <source>
        <dbReference type="SAM" id="MobiDB-lite"/>
    </source>
</evidence>
<feature type="region of interest" description="Disordered" evidence="1">
    <location>
        <begin position="37"/>
        <end position="101"/>
    </location>
</feature>